<sequence length="152" mass="15902">MLFGAFSGVFRAPDGSIWKVAAPTKKDTGPSQNPPVPTETAVLLAVDSPKASKSFYQALGLTTDRDYGNKYIDFAPAPGGYRLGLMQRKALAKDVGVDDGGSDARGVVFGIRVETSSDTQRLVDVAVTAGGTVTGEGRFLDPDGHAWVVTAP</sequence>
<dbReference type="Gene3D" id="3.10.180.10">
    <property type="entry name" value="2,3-Dihydroxybiphenyl 1,2-Dioxygenase, domain 1"/>
    <property type="match status" value="1"/>
</dbReference>
<reference evidence="2 3" key="1">
    <citation type="submission" date="2016-03" db="EMBL/GenBank/DDBJ databases">
        <title>Genome sequence of Rhodococcus kyotonensis KB10.</title>
        <authorList>
            <person name="Jeong H."/>
            <person name="Hong C.E."/>
            <person name="Jo S.H."/>
            <person name="Park J.M."/>
        </authorList>
    </citation>
    <scope>NUCLEOTIDE SEQUENCE [LARGE SCALE GENOMIC DNA]</scope>
    <source>
        <strain evidence="2 3">KB10</strain>
    </source>
</reference>
<evidence type="ECO:0000313" key="2">
    <source>
        <dbReference type="EMBL" id="OAK52486.1"/>
    </source>
</evidence>
<comment type="caution">
    <text evidence="2">The sequence shown here is derived from an EMBL/GenBank/DDBJ whole genome shotgun (WGS) entry which is preliminary data.</text>
</comment>
<accession>A0A177YAD2</accession>
<evidence type="ECO:0000259" key="1">
    <source>
        <dbReference type="Pfam" id="PF00903"/>
    </source>
</evidence>
<dbReference type="Proteomes" id="UP000077519">
    <property type="component" value="Unassembled WGS sequence"/>
</dbReference>
<proteinExistence type="predicted"/>
<name>A0A177YAD2_9NOCA</name>
<protein>
    <recommendedName>
        <fullName evidence="1">Glyoxalase/fosfomycin resistance/dioxygenase domain-containing protein</fullName>
    </recommendedName>
</protein>
<dbReference type="PANTHER" id="PTHR36503">
    <property type="entry name" value="BLR2520 PROTEIN"/>
    <property type="match status" value="1"/>
</dbReference>
<organism evidence="2 3">
    <name type="scientific">Rhodococcoides kyotonense</name>
    <dbReference type="NCBI Taxonomy" id="398843"/>
    <lineage>
        <taxon>Bacteria</taxon>
        <taxon>Bacillati</taxon>
        <taxon>Actinomycetota</taxon>
        <taxon>Actinomycetes</taxon>
        <taxon>Mycobacteriales</taxon>
        <taxon>Nocardiaceae</taxon>
        <taxon>Rhodococcoides</taxon>
    </lineage>
</organism>
<dbReference type="InterPro" id="IPR004360">
    <property type="entry name" value="Glyas_Fos-R_dOase_dom"/>
</dbReference>
<dbReference type="EMBL" id="LVHI01000023">
    <property type="protein sequence ID" value="OAK52486.1"/>
    <property type="molecule type" value="Genomic_DNA"/>
</dbReference>
<keyword evidence="3" id="KW-1185">Reference proteome</keyword>
<gene>
    <name evidence="2" type="ORF">A3K89_06560</name>
</gene>
<dbReference type="RefSeq" id="WP_068427903.1">
    <property type="nucleotide sequence ID" value="NZ_LVHI01000023.1"/>
</dbReference>
<evidence type="ECO:0000313" key="3">
    <source>
        <dbReference type="Proteomes" id="UP000077519"/>
    </source>
</evidence>
<dbReference type="SUPFAM" id="SSF54593">
    <property type="entry name" value="Glyoxalase/Bleomycin resistance protein/Dihydroxybiphenyl dioxygenase"/>
    <property type="match status" value="1"/>
</dbReference>
<dbReference type="Pfam" id="PF00903">
    <property type="entry name" value="Glyoxalase"/>
    <property type="match status" value="1"/>
</dbReference>
<dbReference type="PANTHER" id="PTHR36503:SF1">
    <property type="entry name" value="BLR2520 PROTEIN"/>
    <property type="match status" value="1"/>
</dbReference>
<dbReference type="InterPro" id="IPR029068">
    <property type="entry name" value="Glyas_Bleomycin-R_OHBP_Dase"/>
</dbReference>
<dbReference type="AlphaFoldDB" id="A0A177YAD2"/>
<feature type="domain" description="Glyoxalase/fosfomycin resistance/dioxygenase" evidence="1">
    <location>
        <begin position="42"/>
        <end position="148"/>
    </location>
</feature>